<name>A0A098M3E4_9BACL</name>
<gene>
    <name evidence="1" type="ORF">PWYN_17480</name>
</gene>
<dbReference type="OrthoDB" id="465705at2"/>
<dbReference type="EMBL" id="JQCR01000003">
    <property type="protein sequence ID" value="KGE16521.1"/>
    <property type="molecule type" value="Genomic_DNA"/>
</dbReference>
<dbReference type="PANTHER" id="PTHR43861">
    <property type="entry name" value="TRANS-ACONITATE 2-METHYLTRANSFERASE-RELATED"/>
    <property type="match status" value="1"/>
</dbReference>
<protein>
    <recommendedName>
        <fullName evidence="3">Methyltransferase domain-containing protein</fullName>
    </recommendedName>
</protein>
<dbReference type="Gene3D" id="3.40.50.150">
    <property type="entry name" value="Vaccinia Virus protein VP39"/>
    <property type="match status" value="1"/>
</dbReference>
<proteinExistence type="predicted"/>
<dbReference type="InterPro" id="IPR029063">
    <property type="entry name" value="SAM-dependent_MTases_sf"/>
</dbReference>
<dbReference type="RefSeq" id="WP_036654458.1">
    <property type="nucleotide sequence ID" value="NZ_JQCR01000003.1"/>
</dbReference>
<dbReference type="SUPFAM" id="SSF53335">
    <property type="entry name" value="S-adenosyl-L-methionine-dependent methyltransferases"/>
    <property type="match status" value="1"/>
</dbReference>
<evidence type="ECO:0000313" key="2">
    <source>
        <dbReference type="Proteomes" id="UP000029734"/>
    </source>
</evidence>
<evidence type="ECO:0000313" key="1">
    <source>
        <dbReference type="EMBL" id="KGE16521.1"/>
    </source>
</evidence>
<organism evidence="1 2">
    <name type="scientific">Paenibacillus wynnii</name>
    <dbReference type="NCBI Taxonomy" id="268407"/>
    <lineage>
        <taxon>Bacteria</taxon>
        <taxon>Bacillati</taxon>
        <taxon>Bacillota</taxon>
        <taxon>Bacilli</taxon>
        <taxon>Bacillales</taxon>
        <taxon>Paenibacillaceae</taxon>
        <taxon>Paenibacillus</taxon>
    </lineage>
</organism>
<accession>A0A098M3E4</accession>
<reference evidence="1 2" key="2">
    <citation type="submission" date="2014-10" db="EMBL/GenBank/DDBJ databases">
        <title>Comparative genomics of the Paenibacillus odorifer group.</title>
        <authorList>
            <person name="Tsai Y.-C."/>
            <person name="Martin N."/>
            <person name="Korlach J."/>
            <person name="Wiedmann M."/>
        </authorList>
    </citation>
    <scope>NUCLEOTIDE SEQUENCE [LARGE SCALE GENOMIC DNA]</scope>
    <source>
        <strain evidence="1 2">DSM 18334</strain>
    </source>
</reference>
<evidence type="ECO:0008006" key="3">
    <source>
        <dbReference type="Google" id="ProtNLM"/>
    </source>
</evidence>
<dbReference type="Pfam" id="PF13489">
    <property type="entry name" value="Methyltransf_23"/>
    <property type="match status" value="1"/>
</dbReference>
<reference evidence="1 2" key="1">
    <citation type="submission" date="2014-08" db="EMBL/GenBank/DDBJ databases">
        <authorList>
            <person name="den Bakker H.C."/>
        </authorList>
    </citation>
    <scope>NUCLEOTIDE SEQUENCE [LARGE SCALE GENOMIC DNA]</scope>
    <source>
        <strain evidence="1 2">DSM 18334</strain>
    </source>
</reference>
<dbReference type="Proteomes" id="UP000029734">
    <property type="component" value="Unassembled WGS sequence"/>
</dbReference>
<dbReference type="AlphaFoldDB" id="A0A098M3E4"/>
<sequence>MNIEYRFSQVEYEQYLHSLKQYFNELEIECEQNSDHIYFQITRQYATELQAYLGDKLFSKSSNQKSILSSSDRRATKYLDFVEAYRLVRYQYSRYGQFKRSYTEAVYSSFIAEVLRYMHEHVHSPLHIMDAGCGPSRLSYEFSTIFHNAQIDLIDYSIINLFFAWRLISSGKDVSVPYRIFNDNWKEDGDDTGLLHIKAKNNTNTNLIIADLSSLQWKQPIALYDLVVSNHALNLLHNPKQVIESLIDQVKTGGFIIISDLLGWKENRPKARREFPDGKAFYHFFNNNSRIKVIEYFSGGPYCEEVNSERIDTYVNHFIVLQKL</sequence>
<dbReference type="STRING" id="268407.PWYN_17480"/>
<comment type="caution">
    <text evidence="1">The sequence shown here is derived from an EMBL/GenBank/DDBJ whole genome shotgun (WGS) entry which is preliminary data.</text>
</comment>
<keyword evidence="2" id="KW-1185">Reference proteome</keyword>